<dbReference type="GO" id="GO:0008784">
    <property type="term" value="F:alanine racemase activity"/>
    <property type="evidence" value="ECO:0007669"/>
    <property type="project" value="UniProtKB-UniRule"/>
</dbReference>
<dbReference type="AlphaFoldDB" id="A0AAE3E5I4"/>
<dbReference type="InterPro" id="IPR029066">
    <property type="entry name" value="PLP-binding_barrel"/>
</dbReference>
<evidence type="ECO:0000313" key="10">
    <source>
        <dbReference type="Proteomes" id="UP001198200"/>
    </source>
</evidence>
<comment type="similarity">
    <text evidence="5">Belongs to the alanine racemase family.</text>
</comment>
<name>A0AAE3E5I4_9FIRM</name>
<dbReference type="PRINTS" id="PR00992">
    <property type="entry name" value="ALARACEMASE"/>
</dbReference>
<evidence type="ECO:0000259" key="8">
    <source>
        <dbReference type="SMART" id="SM01005"/>
    </source>
</evidence>
<protein>
    <recommendedName>
        <fullName evidence="5">Alanine racemase</fullName>
        <ecNumber evidence="5">5.1.1.1</ecNumber>
    </recommendedName>
</protein>
<evidence type="ECO:0000256" key="6">
    <source>
        <dbReference type="PIRSR" id="PIRSR600821-50"/>
    </source>
</evidence>
<dbReference type="InterPro" id="IPR001608">
    <property type="entry name" value="Ala_racemase_N"/>
</dbReference>
<dbReference type="InterPro" id="IPR000821">
    <property type="entry name" value="Ala_racemase"/>
</dbReference>
<keyword evidence="4 5" id="KW-0413">Isomerase</keyword>
<dbReference type="SUPFAM" id="SSF51419">
    <property type="entry name" value="PLP-binding barrel"/>
    <property type="match status" value="1"/>
</dbReference>
<reference evidence="9 10" key="1">
    <citation type="submission" date="2021-10" db="EMBL/GenBank/DDBJ databases">
        <title>Anaerobic single-cell dispensing facilitates the cultivation of human gut bacteria.</title>
        <authorList>
            <person name="Afrizal A."/>
        </authorList>
    </citation>
    <scope>NUCLEOTIDE SEQUENCE [LARGE SCALE GENOMIC DNA]</scope>
    <source>
        <strain evidence="9 10">CLA-AA-H224</strain>
    </source>
</reference>
<dbReference type="CDD" id="cd00430">
    <property type="entry name" value="PLPDE_III_AR"/>
    <property type="match status" value="1"/>
</dbReference>
<dbReference type="HAMAP" id="MF_01201">
    <property type="entry name" value="Ala_racemase"/>
    <property type="match status" value="1"/>
</dbReference>
<comment type="caution">
    <text evidence="9">The sequence shown here is derived from an EMBL/GenBank/DDBJ whole genome shotgun (WGS) entry which is preliminary data.</text>
</comment>
<dbReference type="PANTHER" id="PTHR30511:SF0">
    <property type="entry name" value="ALANINE RACEMASE, CATABOLIC-RELATED"/>
    <property type="match status" value="1"/>
</dbReference>
<keyword evidence="10" id="KW-1185">Reference proteome</keyword>
<feature type="active site" description="Proton acceptor; specific for L-alanine" evidence="5">
    <location>
        <position position="265"/>
    </location>
</feature>
<feature type="modified residue" description="N6-(pyridoxal phosphate)lysine" evidence="5 6">
    <location>
        <position position="38"/>
    </location>
</feature>
<evidence type="ECO:0000313" key="9">
    <source>
        <dbReference type="EMBL" id="MCC2222344.1"/>
    </source>
</evidence>
<evidence type="ECO:0000256" key="2">
    <source>
        <dbReference type="ARBA" id="ARBA00001933"/>
    </source>
</evidence>
<feature type="binding site" evidence="5 7">
    <location>
        <position position="135"/>
    </location>
    <ligand>
        <name>substrate</name>
    </ligand>
</feature>
<evidence type="ECO:0000256" key="7">
    <source>
        <dbReference type="PIRSR" id="PIRSR600821-52"/>
    </source>
</evidence>
<dbReference type="SMART" id="SM01005">
    <property type="entry name" value="Ala_racemase_C"/>
    <property type="match status" value="1"/>
</dbReference>
<proteinExistence type="inferred from homology"/>
<dbReference type="EMBL" id="JAJEQN010000032">
    <property type="protein sequence ID" value="MCC2222344.1"/>
    <property type="molecule type" value="Genomic_DNA"/>
</dbReference>
<dbReference type="Gene3D" id="2.40.37.10">
    <property type="entry name" value="Lyase, Ornithine Decarboxylase, Chain A, domain 1"/>
    <property type="match status" value="1"/>
</dbReference>
<comment type="cofactor">
    <cofactor evidence="2 5 6">
        <name>pyridoxal 5'-phosphate</name>
        <dbReference type="ChEBI" id="CHEBI:597326"/>
    </cofactor>
</comment>
<dbReference type="GO" id="GO:0005829">
    <property type="term" value="C:cytosol"/>
    <property type="evidence" value="ECO:0007669"/>
    <property type="project" value="TreeGrafter"/>
</dbReference>
<organism evidence="9 10">
    <name type="scientific">Anthropogastromicrobium aceti</name>
    <dbReference type="NCBI Taxonomy" id="2981768"/>
    <lineage>
        <taxon>Bacteria</taxon>
        <taxon>Bacillati</taxon>
        <taxon>Bacillota</taxon>
        <taxon>Clostridia</taxon>
        <taxon>Lachnospirales</taxon>
        <taxon>Lachnospiraceae</taxon>
        <taxon>Anthropogastromicrobium</taxon>
    </lineage>
</organism>
<evidence type="ECO:0000256" key="3">
    <source>
        <dbReference type="ARBA" id="ARBA00022898"/>
    </source>
</evidence>
<dbReference type="FunFam" id="3.20.20.10:FF:000002">
    <property type="entry name" value="Alanine racemase"/>
    <property type="match status" value="1"/>
</dbReference>
<dbReference type="EC" id="5.1.1.1" evidence="5"/>
<feature type="domain" description="Alanine racemase C-terminal" evidence="8">
    <location>
        <begin position="244"/>
        <end position="372"/>
    </location>
</feature>
<dbReference type="InterPro" id="IPR009006">
    <property type="entry name" value="Ala_racemase/Decarboxylase_C"/>
</dbReference>
<comment type="catalytic activity">
    <reaction evidence="1 5">
        <text>L-alanine = D-alanine</text>
        <dbReference type="Rhea" id="RHEA:20249"/>
        <dbReference type="ChEBI" id="CHEBI:57416"/>
        <dbReference type="ChEBI" id="CHEBI:57972"/>
        <dbReference type="EC" id="5.1.1.1"/>
    </reaction>
</comment>
<comment type="function">
    <text evidence="5">Catalyzes the interconversion of L-alanine and D-alanine. May also act on other amino acids.</text>
</comment>
<dbReference type="Pfam" id="PF01168">
    <property type="entry name" value="Ala_racemase_N"/>
    <property type="match status" value="1"/>
</dbReference>
<sequence>MHNYHRVWAEVNLDAIRANMESFRDNVPKEAMLCGVIKTDGYGLGAVPVAKTIDDLVWGYAVATIDEALNLRRHNITKPILVLGYVHPERFADLVDHKIRYAGFEEDKIMLLSETAKKMGKKAYVHVKVDTGMSRIGMTPEHAFYFVKWLSTQENICTEGIFTHMATADMIKNQGAIEQQKRFQKIVESLKEAGCCPPICHCANSAAGIWMTNAPGNMFRIGISLYGYYPSEEVRKDIVSLTPALTLKSEIAYIKTVPTGTAIGYGATFVTDHETVVATIPIGYGDGYPRALSNKGSILIHGKKAPILGRICMDQTMVDISDIPEAKEGDEVVVIGKSGDNELSAEEVSELAGSFNYELLCDLGKRIPRVYYRHGKVVGSKDYNEDDYRDFM</sequence>
<keyword evidence="3 5" id="KW-0663">Pyridoxal phosphate</keyword>
<dbReference type="PANTHER" id="PTHR30511">
    <property type="entry name" value="ALANINE RACEMASE"/>
    <property type="match status" value="1"/>
</dbReference>
<accession>A0AAE3E5I4</accession>
<comment type="pathway">
    <text evidence="5">Amino-acid biosynthesis; D-alanine biosynthesis; D-alanine from L-alanine: step 1/1.</text>
</comment>
<dbReference type="GO" id="GO:0030632">
    <property type="term" value="P:D-alanine biosynthetic process"/>
    <property type="evidence" value="ECO:0007669"/>
    <property type="project" value="UniProtKB-UniRule"/>
</dbReference>
<gene>
    <name evidence="9" type="primary">alr</name>
    <name evidence="9" type="ORF">LKD48_11985</name>
</gene>
<dbReference type="GO" id="GO:0030170">
    <property type="term" value="F:pyridoxal phosphate binding"/>
    <property type="evidence" value="ECO:0007669"/>
    <property type="project" value="UniProtKB-UniRule"/>
</dbReference>
<evidence type="ECO:0000256" key="1">
    <source>
        <dbReference type="ARBA" id="ARBA00000316"/>
    </source>
</evidence>
<dbReference type="Gene3D" id="3.20.20.10">
    <property type="entry name" value="Alanine racemase"/>
    <property type="match status" value="1"/>
</dbReference>
<evidence type="ECO:0000256" key="4">
    <source>
        <dbReference type="ARBA" id="ARBA00023235"/>
    </source>
</evidence>
<feature type="binding site" evidence="5 7">
    <location>
        <position position="313"/>
    </location>
    <ligand>
        <name>substrate</name>
    </ligand>
</feature>
<dbReference type="Proteomes" id="UP001198200">
    <property type="component" value="Unassembled WGS sequence"/>
</dbReference>
<dbReference type="Pfam" id="PF00842">
    <property type="entry name" value="Ala_racemase_C"/>
    <property type="match status" value="1"/>
</dbReference>
<feature type="active site" description="Proton acceptor; specific for D-alanine" evidence="5">
    <location>
        <position position="38"/>
    </location>
</feature>
<dbReference type="NCBIfam" id="TIGR00492">
    <property type="entry name" value="alr"/>
    <property type="match status" value="1"/>
</dbReference>
<dbReference type="RefSeq" id="WP_308732108.1">
    <property type="nucleotide sequence ID" value="NZ_JAJEQN010000032.1"/>
</dbReference>
<dbReference type="FunFam" id="2.40.37.10:FF:000006">
    <property type="entry name" value="Alanine racemase"/>
    <property type="match status" value="1"/>
</dbReference>
<dbReference type="InterPro" id="IPR011079">
    <property type="entry name" value="Ala_racemase_C"/>
</dbReference>
<dbReference type="SUPFAM" id="SSF50621">
    <property type="entry name" value="Alanine racemase C-terminal domain-like"/>
    <property type="match status" value="1"/>
</dbReference>
<evidence type="ECO:0000256" key="5">
    <source>
        <dbReference type="HAMAP-Rule" id="MF_01201"/>
    </source>
</evidence>